<sequence>MLASITLLVGAMASGVLGQITLTPSAVRGGGGIVTVTEYEFDTITETRTKTESYIREITTTRLATTTIPPQTVTRTVTQPPVTTTTIIYNTISRTTTVTTTRVSTATVTQTLVRESTVTRCEGGGAACPTITQTATACRSCLVPQCTTTQALTRPCGCNGALPTAVVSFPCDRSDSCQKIGCTTVYSIQTARC</sequence>
<dbReference type="EMBL" id="MU865933">
    <property type="protein sequence ID" value="KAK4450178.1"/>
    <property type="molecule type" value="Genomic_DNA"/>
</dbReference>
<evidence type="ECO:0000256" key="1">
    <source>
        <dbReference type="SAM" id="SignalP"/>
    </source>
</evidence>
<reference evidence="2" key="2">
    <citation type="submission" date="2023-05" db="EMBL/GenBank/DDBJ databases">
        <authorList>
            <consortium name="Lawrence Berkeley National Laboratory"/>
            <person name="Steindorff A."/>
            <person name="Hensen N."/>
            <person name="Bonometti L."/>
            <person name="Westerberg I."/>
            <person name="Brannstrom I.O."/>
            <person name="Guillou S."/>
            <person name="Cros-Aarteil S."/>
            <person name="Calhoun S."/>
            <person name="Haridas S."/>
            <person name="Kuo A."/>
            <person name="Mondo S."/>
            <person name="Pangilinan J."/>
            <person name="Riley R."/>
            <person name="Labutti K."/>
            <person name="Andreopoulos B."/>
            <person name="Lipzen A."/>
            <person name="Chen C."/>
            <person name="Yanf M."/>
            <person name="Daum C."/>
            <person name="Ng V."/>
            <person name="Clum A."/>
            <person name="Ohm R."/>
            <person name="Martin F."/>
            <person name="Silar P."/>
            <person name="Natvig D."/>
            <person name="Lalanne C."/>
            <person name="Gautier V."/>
            <person name="Ament-Velasquez S.L."/>
            <person name="Kruys A."/>
            <person name="Hutchinson M.I."/>
            <person name="Powell A.J."/>
            <person name="Barry K."/>
            <person name="Miller A.N."/>
            <person name="Grigoriev I.V."/>
            <person name="Debuchy R."/>
            <person name="Gladieux P."/>
            <person name="Thoren M.H."/>
            <person name="Johannesson H."/>
        </authorList>
    </citation>
    <scope>NUCLEOTIDE SEQUENCE</scope>
    <source>
        <strain evidence="2">PSN243</strain>
    </source>
</reference>
<evidence type="ECO:0000313" key="3">
    <source>
        <dbReference type="Proteomes" id="UP001321760"/>
    </source>
</evidence>
<proteinExistence type="predicted"/>
<keyword evidence="3" id="KW-1185">Reference proteome</keyword>
<reference evidence="2" key="1">
    <citation type="journal article" date="2023" name="Mol. Phylogenet. Evol.">
        <title>Genome-scale phylogeny and comparative genomics of the fungal order Sordariales.</title>
        <authorList>
            <person name="Hensen N."/>
            <person name="Bonometti L."/>
            <person name="Westerberg I."/>
            <person name="Brannstrom I.O."/>
            <person name="Guillou S."/>
            <person name="Cros-Aarteil S."/>
            <person name="Calhoun S."/>
            <person name="Haridas S."/>
            <person name="Kuo A."/>
            <person name="Mondo S."/>
            <person name="Pangilinan J."/>
            <person name="Riley R."/>
            <person name="LaButti K."/>
            <person name="Andreopoulos B."/>
            <person name="Lipzen A."/>
            <person name="Chen C."/>
            <person name="Yan M."/>
            <person name="Daum C."/>
            <person name="Ng V."/>
            <person name="Clum A."/>
            <person name="Steindorff A."/>
            <person name="Ohm R.A."/>
            <person name="Martin F."/>
            <person name="Silar P."/>
            <person name="Natvig D.O."/>
            <person name="Lalanne C."/>
            <person name="Gautier V."/>
            <person name="Ament-Velasquez S.L."/>
            <person name="Kruys A."/>
            <person name="Hutchinson M.I."/>
            <person name="Powell A.J."/>
            <person name="Barry K."/>
            <person name="Miller A.N."/>
            <person name="Grigoriev I.V."/>
            <person name="Debuchy R."/>
            <person name="Gladieux P."/>
            <person name="Hiltunen Thoren M."/>
            <person name="Johannesson H."/>
        </authorList>
    </citation>
    <scope>NUCLEOTIDE SEQUENCE</scope>
    <source>
        <strain evidence="2">PSN243</strain>
    </source>
</reference>
<accession>A0AAV9GS56</accession>
<dbReference type="Proteomes" id="UP001321760">
    <property type="component" value="Unassembled WGS sequence"/>
</dbReference>
<feature type="chain" id="PRO_5043978869" evidence="1">
    <location>
        <begin position="19"/>
        <end position="193"/>
    </location>
</feature>
<gene>
    <name evidence="2" type="ORF">QBC34DRAFT_461397</name>
</gene>
<feature type="signal peptide" evidence="1">
    <location>
        <begin position="1"/>
        <end position="18"/>
    </location>
</feature>
<evidence type="ECO:0000313" key="2">
    <source>
        <dbReference type="EMBL" id="KAK4450178.1"/>
    </source>
</evidence>
<name>A0AAV9GS56_9PEZI</name>
<dbReference type="AlphaFoldDB" id="A0AAV9GS56"/>
<organism evidence="2 3">
    <name type="scientific">Podospora aff. communis PSN243</name>
    <dbReference type="NCBI Taxonomy" id="3040156"/>
    <lineage>
        <taxon>Eukaryota</taxon>
        <taxon>Fungi</taxon>
        <taxon>Dikarya</taxon>
        <taxon>Ascomycota</taxon>
        <taxon>Pezizomycotina</taxon>
        <taxon>Sordariomycetes</taxon>
        <taxon>Sordariomycetidae</taxon>
        <taxon>Sordariales</taxon>
        <taxon>Podosporaceae</taxon>
        <taxon>Podospora</taxon>
    </lineage>
</organism>
<keyword evidence="1" id="KW-0732">Signal</keyword>
<protein>
    <submittedName>
        <fullName evidence="2">Uncharacterized protein</fullName>
    </submittedName>
</protein>
<comment type="caution">
    <text evidence="2">The sequence shown here is derived from an EMBL/GenBank/DDBJ whole genome shotgun (WGS) entry which is preliminary data.</text>
</comment>